<comment type="caution">
    <text evidence="1">The sequence shown here is derived from an EMBL/GenBank/DDBJ whole genome shotgun (WGS) entry which is preliminary data.</text>
</comment>
<evidence type="ECO:0000313" key="1">
    <source>
        <dbReference type="EMBL" id="KAK7301699.1"/>
    </source>
</evidence>
<proteinExistence type="predicted"/>
<evidence type="ECO:0000313" key="2">
    <source>
        <dbReference type="Proteomes" id="UP001359559"/>
    </source>
</evidence>
<keyword evidence="2" id="KW-1185">Reference proteome</keyword>
<organism evidence="1 2">
    <name type="scientific">Clitoria ternatea</name>
    <name type="common">Butterfly pea</name>
    <dbReference type="NCBI Taxonomy" id="43366"/>
    <lineage>
        <taxon>Eukaryota</taxon>
        <taxon>Viridiplantae</taxon>
        <taxon>Streptophyta</taxon>
        <taxon>Embryophyta</taxon>
        <taxon>Tracheophyta</taxon>
        <taxon>Spermatophyta</taxon>
        <taxon>Magnoliopsida</taxon>
        <taxon>eudicotyledons</taxon>
        <taxon>Gunneridae</taxon>
        <taxon>Pentapetalae</taxon>
        <taxon>rosids</taxon>
        <taxon>fabids</taxon>
        <taxon>Fabales</taxon>
        <taxon>Fabaceae</taxon>
        <taxon>Papilionoideae</taxon>
        <taxon>50 kb inversion clade</taxon>
        <taxon>NPAAA clade</taxon>
        <taxon>indigoferoid/millettioid clade</taxon>
        <taxon>Phaseoleae</taxon>
        <taxon>Clitoria</taxon>
    </lineage>
</organism>
<reference evidence="1 2" key="1">
    <citation type="submission" date="2024-01" db="EMBL/GenBank/DDBJ databases">
        <title>The genomes of 5 underutilized Papilionoideae crops provide insights into root nodulation and disease resistance.</title>
        <authorList>
            <person name="Yuan L."/>
        </authorList>
    </citation>
    <scope>NUCLEOTIDE SEQUENCE [LARGE SCALE GENOMIC DNA]</scope>
    <source>
        <strain evidence="1">LY-2023</strain>
        <tissue evidence="1">Leaf</tissue>
    </source>
</reference>
<dbReference type="EMBL" id="JAYKXN010000003">
    <property type="protein sequence ID" value="KAK7301699.1"/>
    <property type="molecule type" value="Genomic_DNA"/>
</dbReference>
<dbReference type="AlphaFoldDB" id="A0AAN9PL15"/>
<gene>
    <name evidence="1" type="ORF">RJT34_12571</name>
</gene>
<sequence>MGSSSHSPASRLSESLSSSSLTLILCLSTHCCHTSSLGSYSSLSVTISPLCRNPLPLGNFETPLPLHRASPLSYRVSSRPTVRHQPPPPRVSKLKQLPIVACMQVSSRREEDQGKQKVEMSSKCLHRISKVLVCKLYCVFVIVAEADAMYFIMCGIV</sequence>
<dbReference type="Proteomes" id="UP001359559">
    <property type="component" value="Unassembled WGS sequence"/>
</dbReference>
<protein>
    <submittedName>
        <fullName evidence="1">Uncharacterized protein</fullName>
    </submittedName>
</protein>
<name>A0AAN9PL15_CLITE</name>
<accession>A0AAN9PL15</accession>